<gene>
    <name evidence="1" type="ORF">KXQ929_LOCUS37098</name>
</gene>
<proteinExistence type="predicted"/>
<reference evidence="1" key="1">
    <citation type="submission" date="2021-02" db="EMBL/GenBank/DDBJ databases">
        <authorList>
            <person name="Nowell W R."/>
        </authorList>
    </citation>
    <scope>NUCLEOTIDE SEQUENCE</scope>
</reference>
<organism evidence="1 2">
    <name type="scientific">Adineta steineri</name>
    <dbReference type="NCBI Taxonomy" id="433720"/>
    <lineage>
        <taxon>Eukaryota</taxon>
        <taxon>Metazoa</taxon>
        <taxon>Spiralia</taxon>
        <taxon>Gnathifera</taxon>
        <taxon>Rotifera</taxon>
        <taxon>Eurotatoria</taxon>
        <taxon>Bdelloidea</taxon>
        <taxon>Adinetida</taxon>
        <taxon>Adinetidae</taxon>
        <taxon>Adineta</taxon>
    </lineage>
</organism>
<accession>A0A819Y1X4</accession>
<sequence>ETTSTEIETTVDGSTTAIPTTVDPFTTTIQTTVDESTTAIQTTVDPSTAAVRIEQTASTEIMTTSKLSITSQKCFAPKVTLIPGTSTLSSPIQFHRSDDFNIISMIELICNGSLSTVTQWKIKTHQQPSTSTPS</sequence>
<protein>
    <submittedName>
        <fullName evidence="1">Uncharacterized protein</fullName>
    </submittedName>
</protein>
<comment type="caution">
    <text evidence="1">The sequence shown here is derived from an EMBL/GenBank/DDBJ whole genome shotgun (WGS) entry which is preliminary data.</text>
</comment>
<evidence type="ECO:0000313" key="1">
    <source>
        <dbReference type="EMBL" id="CAF4148069.1"/>
    </source>
</evidence>
<dbReference type="AlphaFoldDB" id="A0A819Y1X4"/>
<evidence type="ECO:0000313" key="2">
    <source>
        <dbReference type="Proteomes" id="UP000663868"/>
    </source>
</evidence>
<feature type="non-terminal residue" evidence="1">
    <location>
        <position position="134"/>
    </location>
</feature>
<dbReference type="Proteomes" id="UP000663868">
    <property type="component" value="Unassembled WGS sequence"/>
</dbReference>
<dbReference type="EMBL" id="CAJOBB010006012">
    <property type="protein sequence ID" value="CAF4148069.1"/>
    <property type="molecule type" value="Genomic_DNA"/>
</dbReference>
<name>A0A819Y1X4_9BILA</name>